<dbReference type="Proteomes" id="UP000676967">
    <property type="component" value="Chromosome"/>
</dbReference>
<proteinExistence type="predicted"/>
<dbReference type="RefSeq" id="WP_189331575.1">
    <property type="nucleotide sequence ID" value="NZ_AP023356.1"/>
</dbReference>
<evidence type="ECO:0000313" key="2">
    <source>
        <dbReference type="EMBL" id="BCJ46862.1"/>
    </source>
</evidence>
<gene>
    <name evidence="2" type="ORF">Aiant_75190</name>
</gene>
<keyword evidence="3" id="KW-1185">Reference proteome</keyword>
<dbReference type="EMBL" id="AP023356">
    <property type="protein sequence ID" value="BCJ46862.1"/>
    <property type="molecule type" value="Genomic_DNA"/>
</dbReference>
<dbReference type="Gene3D" id="1.10.357.10">
    <property type="entry name" value="Tetracycline Repressor, domain 2"/>
    <property type="match status" value="1"/>
</dbReference>
<organism evidence="2 3">
    <name type="scientific">Actinoplanes ianthinogenes</name>
    <dbReference type="NCBI Taxonomy" id="122358"/>
    <lineage>
        <taxon>Bacteria</taxon>
        <taxon>Bacillati</taxon>
        <taxon>Actinomycetota</taxon>
        <taxon>Actinomycetes</taxon>
        <taxon>Micromonosporales</taxon>
        <taxon>Micromonosporaceae</taxon>
        <taxon>Actinoplanes</taxon>
    </lineage>
</organism>
<evidence type="ECO:0000313" key="3">
    <source>
        <dbReference type="Proteomes" id="UP000676967"/>
    </source>
</evidence>
<feature type="region of interest" description="Disordered" evidence="1">
    <location>
        <begin position="42"/>
        <end position="65"/>
    </location>
</feature>
<reference evidence="2 3" key="1">
    <citation type="submission" date="2020-08" db="EMBL/GenBank/DDBJ databases">
        <title>Whole genome shotgun sequence of Actinoplanes ianthinogenes NBRC 13996.</title>
        <authorList>
            <person name="Komaki H."/>
            <person name="Tamura T."/>
        </authorList>
    </citation>
    <scope>NUCLEOTIDE SEQUENCE [LARGE SCALE GENOMIC DNA]</scope>
    <source>
        <strain evidence="2 3">NBRC 13996</strain>
    </source>
</reference>
<name>A0ABM7M5D4_9ACTN</name>
<sequence length="65" mass="6861">MTRDYAREGERAIAGVLEGTDPELPRAVHAAYNGALVTWGMTEDGSPAGAVRSQLRRSPADHPGA</sequence>
<evidence type="ECO:0008006" key="4">
    <source>
        <dbReference type="Google" id="ProtNLM"/>
    </source>
</evidence>
<evidence type="ECO:0000256" key="1">
    <source>
        <dbReference type="SAM" id="MobiDB-lite"/>
    </source>
</evidence>
<protein>
    <recommendedName>
        <fullName evidence="4">TetR family transcriptional regulator</fullName>
    </recommendedName>
</protein>
<accession>A0ABM7M5D4</accession>